<dbReference type="GeneID" id="78898370"/>
<dbReference type="RefSeq" id="WP_099649250.1">
    <property type="nucleotide sequence ID" value="NZ_CP024422.1"/>
</dbReference>
<evidence type="ECO:0000313" key="1">
    <source>
        <dbReference type="EMBL" id="ATQ56442.1"/>
    </source>
</evidence>
<accession>A0A2D2C1Q4</accession>
<dbReference type="EMBL" id="CP024422">
    <property type="protein sequence ID" value="ATQ56442.1"/>
    <property type="molecule type" value="Genomic_DNA"/>
</dbReference>
<dbReference type="InterPro" id="IPR016912">
    <property type="entry name" value="Phage_P2_GpU"/>
</dbReference>
<dbReference type="Pfam" id="PF06995">
    <property type="entry name" value="Phage_P2_GpU"/>
    <property type="match status" value="1"/>
</dbReference>
<gene>
    <name evidence="1" type="ORF">PYTT13_11945</name>
</gene>
<protein>
    <submittedName>
        <fullName evidence="1">Phage tail protein</fullName>
    </submittedName>
</protein>
<organism evidence="1 2">
    <name type="scientific">Paracoccus yeei</name>
    <dbReference type="NCBI Taxonomy" id="147645"/>
    <lineage>
        <taxon>Bacteria</taxon>
        <taxon>Pseudomonadati</taxon>
        <taxon>Pseudomonadota</taxon>
        <taxon>Alphaproteobacteria</taxon>
        <taxon>Rhodobacterales</taxon>
        <taxon>Paracoccaceae</taxon>
        <taxon>Paracoccus</taxon>
    </lineage>
</organism>
<reference evidence="1 2" key="1">
    <citation type="submission" date="2017-10" db="EMBL/GenBank/DDBJ databases">
        <title>Complete genome sequence of Paracoccus yeei TT13 isolated from human skin.</title>
        <authorList>
            <person name="Lee K."/>
            <person name="Lim J.Y."/>
            <person name="Hwang I."/>
        </authorList>
    </citation>
    <scope>NUCLEOTIDE SEQUENCE [LARGE SCALE GENOMIC DNA]</scope>
    <source>
        <strain evidence="1 2">TT13</strain>
    </source>
</reference>
<evidence type="ECO:0000313" key="2">
    <source>
        <dbReference type="Proteomes" id="UP000229314"/>
    </source>
</evidence>
<sequence length="136" mass="15190">MPDLGLSLMMMALGGFRFGVNRANYQTFARAAAWRWEAQDRVGRRPALQFLGPGADEITLEGTIYPHFKGGLRQVEMMRLVADQGQPLILVDGLGWVWDRWVITAVEERKSLFLSDGAPRKIEFTVSLMAYGADAA</sequence>
<dbReference type="AlphaFoldDB" id="A0A2D2C1Q4"/>
<dbReference type="Proteomes" id="UP000229314">
    <property type="component" value="Chromosome"/>
</dbReference>
<proteinExistence type="predicted"/>
<dbReference type="InterPro" id="IPR009734">
    <property type="entry name" value="Myoviridae_GpU"/>
</dbReference>
<name>A0A2D2C1Q4_9RHOB</name>
<dbReference type="PIRSF" id="PIRSF029208">
    <property type="entry name" value="Phage_tail_GPU"/>
    <property type="match status" value="1"/>
</dbReference>